<dbReference type="EMBL" id="CP016734">
    <property type="protein sequence ID" value="ARE19442.2"/>
    <property type="molecule type" value="Genomic_DNA"/>
</dbReference>
<accession>A0A1V0NY37</accession>
<dbReference type="InterPro" id="IPR015424">
    <property type="entry name" value="PyrdxlP-dep_Trfase"/>
</dbReference>
<dbReference type="AlphaFoldDB" id="A0A1V0NY37"/>
<evidence type="ECO:0000256" key="5">
    <source>
        <dbReference type="ARBA" id="ARBA00050776"/>
    </source>
</evidence>
<comment type="similarity">
    <text evidence="2">Belongs to the class-V pyridoxal-phosphate-dependent aminotransferase family. Csd subfamily.</text>
</comment>
<evidence type="ECO:0000256" key="4">
    <source>
        <dbReference type="ARBA" id="ARBA00022898"/>
    </source>
</evidence>
<comment type="catalytic activity">
    <reaction evidence="5">
        <text>(sulfur carrier)-H + L-cysteine = (sulfur carrier)-SH + L-alanine</text>
        <dbReference type="Rhea" id="RHEA:43892"/>
        <dbReference type="Rhea" id="RHEA-COMP:14737"/>
        <dbReference type="Rhea" id="RHEA-COMP:14739"/>
        <dbReference type="ChEBI" id="CHEBI:29917"/>
        <dbReference type="ChEBI" id="CHEBI:35235"/>
        <dbReference type="ChEBI" id="CHEBI:57972"/>
        <dbReference type="ChEBI" id="CHEBI:64428"/>
        <dbReference type="EC" id="2.8.1.7"/>
    </reaction>
</comment>
<dbReference type="EC" id="2.8.1.7" evidence="3"/>
<organism evidence="7">
    <name type="scientific">Lactococcus lactis subsp. lactis</name>
    <name type="common">Streptococcus lactis</name>
    <dbReference type="NCBI Taxonomy" id="1360"/>
    <lineage>
        <taxon>Bacteria</taxon>
        <taxon>Bacillati</taxon>
        <taxon>Bacillota</taxon>
        <taxon>Bacilli</taxon>
        <taxon>Lactobacillales</taxon>
        <taxon>Streptococcaceae</taxon>
        <taxon>Lactococcus</taxon>
    </lineage>
</organism>
<name>A0A1V0NY37_LACLL</name>
<dbReference type="Pfam" id="PF00266">
    <property type="entry name" value="Aminotran_5"/>
    <property type="match status" value="1"/>
</dbReference>
<dbReference type="GO" id="GO:0031071">
    <property type="term" value="F:cysteine desulfurase activity"/>
    <property type="evidence" value="ECO:0007669"/>
    <property type="project" value="UniProtKB-EC"/>
</dbReference>
<dbReference type="RefSeq" id="WP_081213819.1">
    <property type="nucleotide sequence ID" value="NZ_CP016734.2"/>
</dbReference>
<dbReference type="PANTHER" id="PTHR43586">
    <property type="entry name" value="CYSTEINE DESULFURASE"/>
    <property type="match status" value="1"/>
</dbReference>
<evidence type="ECO:0000256" key="1">
    <source>
        <dbReference type="ARBA" id="ARBA00001933"/>
    </source>
</evidence>
<keyword evidence="7" id="KW-0032">Aminotransferase</keyword>
<dbReference type="PANTHER" id="PTHR43586:SF4">
    <property type="entry name" value="ISOPENICILLIN N EPIMERASE"/>
    <property type="match status" value="1"/>
</dbReference>
<evidence type="ECO:0000256" key="3">
    <source>
        <dbReference type="ARBA" id="ARBA00012239"/>
    </source>
</evidence>
<comment type="cofactor">
    <cofactor evidence="1">
        <name>pyridoxal 5'-phosphate</name>
        <dbReference type="ChEBI" id="CHEBI:597326"/>
    </cofactor>
</comment>
<protein>
    <recommendedName>
        <fullName evidence="3">cysteine desulfurase</fullName>
        <ecNumber evidence="3">2.8.1.7</ecNumber>
    </recommendedName>
</protein>
<sequence length="399" mass="44066">MYFDNAATSYPKPNSVLKGISQFLETESGSSNRSSNTETNDIIYETRSKVANLFNVKFPTSIIFTQNSTEALNLIIKGILRKGDHVISTAIEHNSVIRPLIELAKNKIIELEFVDCDQYGFINQQKVLDKISDNTKLVVINHGSNITGSVQNIDQISKKIGELEKTFLLLDVSQTAGHITINNEELNADFLAFTGHKGLLGIQGIGGAYINPDIPLKPLMVGGTGVLSELLVQPSGTPLHYEAGTPNGPGIASLFYSIDYLNKHKISKISEELFDMTSYFINRLSKFKELTIYSKPNALGIVSFNITGIVPARVSHFLLAEFDIVTRSGLMCAPFIHEFIKSGPFGCVRISLSDNTQKSELNHLIDAIISIVKDSEQSRNVNIPKVYELPSINNWSEEL</sequence>
<dbReference type="InterPro" id="IPR015422">
    <property type="entry name" value="PyrdxlP-dep_Trfase_small"/>
</dbReference>
<reference evidence="7" key="1">
    <citation type="journal article" date="2017" name="BMC Genomics">
        <title>Comparative and functional genomics of the Lactococcus lactis taxon; insights into evolution and niche adaptation.</title>
        <authorList>
            <person name="Kelleher P."/>
            <person name="Bottacini F."/>
            <person name="Mahony J."/>
            <person name="Kilcawley K.N."/>
            <person name="van Sinderen D."/>
        </authorList>
    </citation>
    <scope>NUCLEOTIDE SEQUENCE [LARGE SCALE GENOMIC DNA]</scope>
    <source>
        <strain evidence="7">UC06</strain>
    </source>
</reference>
<feature type="domain" description="Aminotransferase class V" evidence="6">
    <location>
        <begin position="1"/>
        <end position="363"/>
    </location>
</feature>
<gene>
    <name evidence="7" type="ORF">LLUC06_03970</name>
</gene>
<dbReference type="PIRSF" id="PIRSF005572">
    <property type="entry name" value="NifS"/>
    <property type="match status" value="1"/>
</dbReference>
<geneLocation type="plasmid" evidence="7">
    <name>pUC06C</name>
</geneLocation>
<dbReference type="Gene3D" id="3.90.1150.10">
    <property type="entry name" value="Aspartate Aminotransferase, domain 1"/>
    <property type="match status" value="1"/>
</dbReference>
<dbReference type="InterPro" id="IPR000192">
    <property type="entry name" value="Aminotrans_V_dom"/>
</dbReference>
<dbReference type="InterPro" id="IPR016454">
    <property type="entry name" value="Cysteine_dSase"/>
</dbReference>
<dbReference type="SUPFAM" id="SSF53383">
    <property type="entry name" value="PLP-dependent transferases"/>
    <property type="match status" value="1"/>
</dbReference>
<evidence type="ECO:0000313" key="7">
    <source>
        <dbReference type="EMBL" id="ARE19442.2"/>
    </source>
</evidence>
<dbReference type="InterPro" id="IPR010969">
    <property type="entry name" value="Cys_dSase-rel_unknwn_funct"/>
</dbReference>
<dbReference type="NCBIfam" id="TIGR01977">
    <property type="entry name" value="am_tr_V_EF2568"/>
    <property type="match status" value="1"/>
</dbReference>
<dbReference type="Gene3D" id="3.40.640.10">
    <property type="entry name" value="Type I PLP-dependent aspartate aminotransferase-like (Major domain)"/>
    <property type="match status" value="1"/>
</dbReference>
<dbReference type="InterPro" id="IPR015421">
    <property type="entry name" value="PyrdxlP-dep_Trfase_major"/>
</dbReference>
<evidence type="ECO:0000256" key="2">
    <source>
        <dbReference type="ARBA" id="ARBA00010447"/>
    </source>
</evidence>
<evidence type="ECO:0000259" key="6">
    <source>
        <dbReference type="Pfam" id="PF00266"/>
    </source>
</evidence>
<proteinExistence type="inferred from homology"/>
<dbReference type="GO" id="GO:0008483">
    <property type="term" value="F:transaminase activity"/>
    <property type="evidence" value="ECO:0007669"/>
    <property type="project" value="UniProtKB-KW"/>
</dbReference>
<reference evidence="7" key="2">
    <citation type="submission" date="2023-07" db="EMBL/GenBank/DDBJ databases">
        <authorList>
            <person name="McDonnell B."/>
        </authorList>
    </citation>
    <scope>NUCLEOTIDE SEQUENCE</scope>
    <source>
        <strain evidence="7">UC06</strain>
        <plasmid evidence="7">pUC06C</plasmid>
    </source>
</reference>
<keyword evidence="4" id="KW-0663">Pyridoxal phosphate</keyword>
<keyword evidence="7" id="KW-0808">Transferase</keyword>
<keyword evidence="7" id="KW-0614">Plasmid</keyword>
<dbReference type="Proteomes" id="UP000192095">
    <property type="component" value="Plasmid pUC06C"/>
</dbReference>